<dbReference type="AlphaFoldDB" id="A0AAW3ZXD4"/>
<evidence type="ECO:0000313" key="8">
    <source>
        <dbReference type="Proteomes" id="UP000650616"/>
    </source>
</evidence>
<organism evidence="7 8">
    <name type="scientific">Campylobacter californiensis</name>
    <dbReference type="NCBI Taxonomy" id="1032243"/>
    <lineage>
        <taxon>Bacteria</taxon>
        <taxon>Pseudomonadati</taxon>
        <taxon>Campylobacterota</taxon>
        <taxon>Epsilonproteobacteria</taxon>
        <taxon>Campylobacterales</taxon>
        <taxon>Campylobacteraceae</taxon>
        <taxon>Campylobacter</taxon>
    </lineage>
</organism>
<evidence type="ECO:0000256" key="3">
    <source>
        <dbReference type="ARBA" id="ARBA00014376"/>
    </source>
</evidence>
<proteinExistence type="inferred from homology"/>
<name>A0AAW3ZXD4_9BACT</name>
<dbReference type="NCBIfam" id="TIGR01396">
    <property type="entry name" value="FlgB"/>
    <property type="match status" value="1"/>
</dbReference>
<evidence type="ECO:0000256" key="5">
    <source>
        <dbReference type="ARBA" id="ARBA00024934"/>
    </source>
</evidence>
<dbReference type="PIRSF" id="PIRSF002889">
    <property type="entry name" value="Rod_FlgB"/>
    <property type="match status" value="1"/>
</dbReference>
<comment type="subunit">
    <text evidence="6">The basal body constitutes a major portion of the flagellar organelle and consists of a number of rings mounted on a central rod.</text>
</comment>
<dbReference type="Proteomes" id="UP000650616">
    <property type="component" value="Unassembled WGS sequence"/>
</dbReference>
<evidence type="ECO:0000256" key="1">
    <source>
        <dbReference type="ARBA" id="ARBA00004117"/>
    </source>
</evidence>
<keyword evidence="7" id="KW-0969">Cilium</keyword>
<protein>
    <recommendedName>
        <fullName evidence="3 6">Flagellar basal body rod protein FlgB</fullName>
    </recommendedName>
</protein>
<comment type="subcellular location">
    <subcellularLocation>
        <location evidence="1 6">Bacterial flagellum basal body</location>
    </subcellularLocation>
</comment>
<evidence type="ECO:0000256" key="2">
    <source>
        <dbReference type="ARBA" id="ARBA00009677"/>
    </source>
</evidence>
<dbReference type="InterPro" id="IPR006300">
    <property type="entry name" value="FlgB"/>
</dbReference>
<keyword evidence="7" id="KW-0966">Cell projection</keyword>
<gene>
    <name evidence="7" type="primary">flgB</name>
    <name evidence="7" type="ORF">CCAL9337_02950</name>
</gene>
<comment type="function">
    <text evidence="5 6">Structural component of flagellum, the bacterial motility apparatus. Part of the rod structure of flagellar basal body.</text>
</comment>
<keyword evidence="4 6" id="KW-0975">Bacterial flagellum</keyword>
<dbReference type="PANTHER" id="PTHR30435:SF12">
    <property type="entry name" value="FLAGELLAR BASAL BODY ROD PROTEIN FLGB"/>
    <property type="match status" value="1"/>
</dbReference>
<reference evidence="7 8" key="1">
    <citation type="submission" date="2015-08" db="EMBL/GenBank/DDBJ databases">
        <title>Comparative genomics of the Campylobacter concisus group.</title>
        <authorList>
            <person name="Yee E."/>
            <person name="Chapman M.H."/>
            <person name="Huynh S."/>
            <person name="Bono J.L."/>
            <person name="On S.L."/>
            <person name="St Leger J."/>
            <person name="Foster G."/>
            <person name="Parker C.T."/>
            <person name="Miller W.G."/>
        </authorList>
    </citation>
    <scope>NUCLEOTIDE SEQUENCE [LARGE SCALE GENOMIC DNA]</scope>
    <source>
        <strain evidence="7 8">RM9337</strain>
    </source>
</reference>
<comment type="caution">
    <text evidence="7">The sequence shown here is derived from an EMBL/GenBank/DDBJ whole genome shotgun (WGS) entry which is preliminary data.</text>
</comment>
<dbReference type="EMBL" id="LIWG01000002">
    <property type="protein sequence ID" value="MBE3607690.1"/>
    <property type="molecule type" value="Genomic_DNA"/>
</dbReference>
<sequence length="144" mass="16393">MFVLQHSKSSDLVAEAMSAREMRQRLISGNIANIDTPFYKARDINFETTLRQKADEIYNRSNSTKLDLAQTDDAHIPMVDFPRNDRAQVFLRDGHMARNDANTVDLDIETTELSKNSTMLSALDNAYRRHGSIFRNVIESSGKL</sequence>
<evidence type="ECO:0000313" key="7">
    <source>
        <dbReference type="EMBL" id="MBE3607690.1"/>
    </source>
</evidence>
<dbReference type="GO" id="GO:0030694">
    <property type="term" value="C:bacterial-type flagellum basal body, rod"/>
    <property type="evidence" value="ECO:0007669"/>
    <property type="project" value="InterPro"/>
</dbReference>
<dbReference type="RefSeq" id="WP_169937344.1">
    <property type="nucleotide sequence ID" value="NZ_CP012545.1"/>
</dbReference>
<keyword evidence="8" id="KW-1185">Reference proteome</keyword>
<comment type="similarity">
    <text evidence="2 6">Belongs to the flagella basal body rod proteins family.</text>
</comment>
<dbReference type="GO" id="GO:0071978">
    <property type="term" value="P:bacterial-type flagellum-dependent swarming motility"/>
    <property type="evidence" value="ECO:0007669"/>
    <property type="project" value="TreeGrafter"/>
</dbReference>
<accession>A0AAW3ZXD4</accession>
<evidence type="ECO:0000256" key="6">
    <source>
        <dbReference type="PIRNR" id="PIRNR002889"/>
    </source>
</evidence>
<keyword evidence="7" id="KW-0282">Flagellum</keyword>
<dbReference type="PANTHER" id="PTHR30435">
    <property type="entry name" value="FLAGELLAR PROTEIN"/>
    <property type="match status" value="1"/>
</dbReference>
<evidence type="ECO:0000256" key="4">
    <source>
        <dbReference type="ARBA" id="ARBA00023143"/>
    </source>
</evidence>